<comment type="caution">
    <text evidence="2">The sequence shown here is derived from an EMBL/GenBank/DDBJ whole genome shotgun (WGS) entry which is preliminary data.</text>
</comment>
<name>A0A087DSZ5_9BIFI</name>
<proteinExistence type="predicted"/>
<feature type="transmembrane region" description="Helical" evidence="1">
    <location>
        <begin position="224"/>
        <end position="249"/>
    </location>
</feature>
<feature type="transmembrane region" description="Helical" evidence="1">
    <location>
        <begin position="56"/>
        <end position="74"/>
    </location>
</feature>
<dbReference type="EMBL" id="JGZR01000019">
    <property type="protein sequence ID" value="KFI98645.1"/>
    <property type="molecule type" value="Genomic_DNA"/>
</dbReference>
<organism evidence="2 3">
    <name type="scientific">Bifidobacterium subtile</name>
    <dbReference type="NCBI Taxonomy" id="77635"/>
    <lineage>
        <taxon>Bacteria</taxon>
        <taxon>Bacillati</taxon>
        <taxon>Actinomycetota</taxon>
        <taxon>Actinomycetes</taxon>
        <taxon>Bifidobacteriales</taxon>
        <taxon>Bifidobacteriaceae</taxon>
        <taxon>Bifidobacterium</taxon>
    </lineage>
</organism>
<feature type="transmembrane region" description="Helical" evidence="1">
    <location>
        <begin position="337"/>
        <end position="354"/>
    </location>
</feature>
<dbReference type="Proteomes" id="UP000029055">
    <property type="component" value="Unassembled WGS sequence"/>
</dbReference>
<dbReference type="STRING" id="77635.BISU_2472"/>
<dbReference type="AlphaFoldDB" id="A0A087DSZ5"/>
<keyword evidence="1" id="KW-1133">Transmembrane helix</keyword>
<feature type="transmembrane region" description="Helical" evidence="1">
    <location>
        <begin position="80"/>
        <end position="102"/>
    </location>
</feature>
<reference evidence="2 3" key="1">
    <citation type="submission" date="2014-03" db="EMBL/GenBank/DDBJ databases">
        <title>Genomics of Bifidobacteria.</title>
        <authorList>
            <person name="Ventura M."/>
            <person name="Milani C."/>
            <person name="Lugli G.A."/>
        </authorList>
    </citation>
    <scope>NUCLEOTIDE SEQUENCE [LARGE SCALE GENOMIC DNA]</scope>
    <source>
        <strain evidence="2 3">LMG 11597</strain>
    </source>
</reference>
<keyword evidence="1" id="KW-0812">Transmembrane</keyword>
<protein>
    <submittedName>
        <fullName evidence="2">Uncharacterized protein</fullName>
    </submittedName>
</protein>
<dbReference type="eggNOG" id="ENOG5030RMA">
    <property type="taxonomic scope" value="Bacteria"/>
</dbReference>
<evidence type="ECO:0000256" key="1">
    <source>
        <dbReference type="SAM" id="Phobius"/>
    </source>
</evidence>
<sequence>MKLTIDSAIAAVVVYLLAFVSLPFIAWRQQLLLIAILVIFFIRYARTFIGQIRAAVVIPVMAYGIYTFFASFLNRNQPDSFLLTPLIFATSIGALFLYMEYARIHNQIESTVTLYYWMTLAICLLNDALAVGNGIGADGNYLLGNKFPASYLHLILAAFAYHRYVYRRNATSMFTIDIRFFALYAYAVFACSYFGCNTAAVGGIIMGVMYCFQRYLLPIVRRPLVTTVTLLICDTLLLINSAIISWAPIRNFIVDNLNKSADLTGRMPIYQQWREIINAASWHGVGMENSYAFSMQITGAADVQNGLLHIILSSGCLGAILFLSAQYLLLLHASHSINASFLVMAYAFIYISIVEIPFDKVYFAVLALIIYTASSSSTYKQSTSLYRSYKENCR</sequence>
<keyword evidence="3" id="KW-1185">Reference proteome</keyword>
<feature type="transmembrane region" description="Helical" evidence="1">
    <location>
        <begin position="7"/>
        <end position="25"/>
    </location>
</feature>
<accession>A0A087DSZ5</accession>
<feature type="transmembrane region" description="Helical" evidence="1">
    <location>
        <begin position="114"/>
        <end position="135"/>
    </location>
</feature>
<feature type="transmembrane region" description="Helical" evidence="1">
    <location>
        <begin position="147"/>
        <end position="166"/>
    </location>
</feature>
<gene>
    <name evidence="2" type="ORF">BISU_2472</name>
</gene>
<keyword evidence="1" id="KW-0472">Membrane</keyword>
<evidence type="ECO:0000313" key="2">
    <source>
        <dbReference type="EMBL" id="KFI98645.1"/>
    </source>
</evidence>
<feature type="transmembrane region" description="Helical" evidence="1">
    <location>
        <begin position="307"/>
        <end position="330"/>
    </location>
</feature>
<evidence type="ECO:0000313" key="3">
    <source>
        <dbReference type="Proteomes" id="UP000029055"/>
    </source>
</evidence>
<feature type="transmembrane region" description="Helical" evidence="1">
    <location>
        <begin position="360"/>
        <end position="379"/>
    </location>
</feature>